<dbReference type="EMBL" id="JABFTP020000144">
    <property type="protein sequence ID" value="KAL3283069.1"/>
    <property type="molecule type" value="Genomic_DNA"/>
</dbReference>
<sequence length="66" mass="7522">DSDSSAASDNVNTTTIDLKSLQYLKDEDNTLESLSRYPNVKKNSPLNIIPFYRVLPLLNDYFLLVE</sequence>
<dbReference type="Proteomes" id="UP001516400">
    <property type="component" value="Unassembled WGS sequence"/>
</dbReference>
<accession>A0ABD2NWK6</accession>
<protein>
    <submittedName>
        <fullName evidence="1">Uncharacterized protein</fullName>
    </submittedName>
</protein>
<reference evidence="1 2" key="1">
    <citation type="journal article" date="2021" name="BMC Biol.">
        <title>Horizontally acquired antibacterial genes associated with adaptive radiation of ladybird beetles.</title>
        <authorList>
            <person name="Li H.S."/>
            <person name="Tang X.F."/>
            <person name="Huang Y.H."/>
            <person name="Xu Z.Y."/>
            <person name="Chen M.L."/>
            <person name="Du X.Y."/>
            <person name="Qiu B.Y."/>
            <person name="Chen P.T."/>
            <person name="Zhang W."/>
            <person name="Slipinski A."/>
            <person name="Escalona H.E."/>
            <person name="Waterhouse R.M."/>
            <person name="Zwick A."/>
            <person name="Pang H."/>
        </authorList>
    </citation>
    <scope>NUCLEOTIDE SEQUENCE [LARGE SCALE GENOMIC DNA]</scope>
    <source>
        <strain evidence="1">SYSU2018</strain>
    </source>
</reference>
<keyword evidence="2" id="KW-1185">Reference proteome</keyword>
<dbReference type="AlphaFoldDB" id="A0ABD2NWK6"/>
<evidence type="ECO:0000313" key="1">
    <source>
        <dbReference type="EMBL" id="KAL3283069.1"/>
    </source>
</evidence>
<evidence type="ECO:0000313" key="2">
    <source>
        <dbReference type="Proteomes" id="UP001516400"/>
    </source>
</evidence>
<feature type="non-terminal residue" evidence="1">
    <location>
        <position position="1"/>
    </location>
</feature>
<proteinExistence type="predicted"/>
<organism evidence="1 2">
    <name type="scientific">Cryptolaemus montrouzieri</name>
    <dbReference type="NCBI Taxonomy" id="559131"/>
    <lineage>
        <taxon>Eukaryota</taxon>
        <taxon>Metazoa</taxon>
        <taxon>Ecdysozoa</taxon>
        <taxon>Arthropoda</taxon>
        <taxon>Hexapoda</taxon>
        <taxon>Insecta</taxon>
        <taxon>Pterygota</taxon>
        <taxon>Neoptera</taxon>
        <taxon>Endopterygota</taxon>
        <taxon>Coleoptera</taxon>
        <taxon>Polyphaga</taxon>
        <taxon>Cucujiformia</taxon>
        <taxon>Coccinelloidea</taxon>
        <taxon>Coccinellidae</taxon>
        <taxon>Scymninae</taxon>
        <taxon>Scymnini</taxon>
        <taxon>Cryptolaemus</taxon>
    </lineage>
</organism>
<comment type="caution">
    <text evidence="1">The sequence shown here is derived from an EMBL/GenBank/DDBJ whole genome shotgun (WGS) entry which is preliminary data.</text>
</comment>
<name>A0ABD2NWK6_9CUCU</name>
<gene>
    <name evidence="1" type="ORF">HHI36_006226</name>
</gene>